<accession>H1Y7J1</accession>
<dbReference type="SUPFAM" id="SSF53067">
    <property type="entry name" value="Actin-like ATPase domain"/>
    <property type="match status" value="2"/>
</dbReference>
<evidence type="ECO:0000313" key="2">
    <source>
        <dbReference type="EMBL" id="EHQ29412.1"/>
    </source>
</evidence>
<dbReference type="PANTHER" id="PTHR30005:SF0">
    <property type="entry name" value="RETROGRADE REGULATION PROTEIN 2"/>
    <property type="match status" value="1"/>
</dbReference>
<dbReference type="Pfam" id="PF02541">
    <property type="entry name" value="Ppx-GppA"/>
    <property type="match status" value="1"/>
</dbReference>
<evidence type="ECO:0000259" key="1">
    <source>
        <dbReference type="Pfam" id="PF02541"/>
    </source>
</evidence>
<dbReference type="eggNOG" id="COG0248">
    <property type="taxonomic scope" value="Bacteria"/>
</dbReference>
<gene>
    <name evidence="2" type="ORF">Mucpa_5338</name>
</gene>
<dbReference type="InterPro" id="IPR043129">
    <property type="entry name" value="ATPase_NBD"/>
</dbReference>
<dbReference type="OrthoDB" id="9814545at2"/>
<reference evidence="2" key="1">
    <citation type="submission" date="2011-09" db="EMBL/GenBank/DDBJ databases">
        <title>The permanent draft genome of Mucilaginibacter paludis DSM 18603.</title>
        <authorList>
            <consortium name="US DOE Joint Genome Institute (JGI-PGF)"/>
            <person name="Lucas S."/>
            <person name="Han J."/>
            <person name="Lapidus A."/>
            <person name="Bruce D."/>
            <person name="Goodwin L."/>
            <person name="Pitluck S."/>
            <person name="Peters L."/>
            <person name="Kyrpides N."/>
            <person name="Mavromatis K."/>
            <person name="Ivanova N."/>
            <person name="Mikhailova N."/>
            <person name="Held B."/>
            <person name="Detter J.C."/>
            <person name="Tapia R."/>
            <person name="Han C."/>
            <person name="Land M."/>
            <person name="Hauser L."/>
            <person name="Markowitz V."/>
            <person name="Cheng J.-F."/>
            <person name="Hugenholtz P."/>
            <person name="Woyke T."/>
            <person name="Wu D."/>
            <person name="Tindall B."/>
            <person name="Brambilla E."/>
            <person name="Klenk H.-P."/>
            <person name="Eisen J.A."/>
        </authorList>
    </citation>
    <scope>NUCLEOTIDE SEQUENCE [LARGE SCALE GENOMIC DNA]</scope>
    <source>
        <strain evidence="2">DSM 18603</strain>
    </source>
</reference>
<dbReference type="InterPro" id="IPR050273">
    <property type="entry name" value="GppA/Ppx_hydrolase"/>
</dbReference>
<dbReference type="CDD" id="cd24055">
    <property type="entry name" value="ASKHA_NBD_ChPPX-like"/>
    <property type="match status" value="1"/>
</dbReference>
<dbReference type="STRING" id="714943.Mucpa_5338"/>
<dbReference type="InterPro" id="IPR003695">
    <property type="entry name" value="Ppx_GppA_N"/>
</dbReference>
<dbReference type="Gene3D" id="3.30.420.40">
    <property type="match status" value="1"/>
</dbReference>
<dbReference type="EMBL" id="CM001403">
    <property type="protein sequence ID" value="EHQ29412.1"/>
    <property type="molecule type" value="Genomic_DNA"/>
</dbReference>
<evidence type="ECO:0000313" key="3">
    <source>
        <dbReference type="Proteomes" id="UP000002774"/>
    </source>
</evidence>
<dbReference type="Proteomes" id="UP000002774">
    <property type="component" value="Chromosome"/>
</dbReference>
<name>H1Y7J1_9SPHI</name>
<dbReference type="GO" id="GO:0016462">
    <property type="term" value="F:pyrophosphatase activity"/>
    <property type="evidence" value="ECO:0007669"/>
    <property type="project" value="TreeGrafter"/>
</dbReference>
<dbReference type="PANTHER" id="PTHR30005">
    <property type="entry name" value="EXOPOLYPHOSPHATASE"/>
    <property type="match status" value="1"/>
</dbReference>
<feature type="domain" description="Ppx/GppA phosphatase N-terminal" evidence="1">
    <location>
        <begin position="18"/>
        <end position="307"/>
    </location>
</feature>
<keyword evidence="3" id="KW-1185">Reference proteome</keyword>
<proteinExistence type="predicted"/>
<dbReference type="AlphaFoldDB" id="H1Y7J1"/>
<dbReference type="HOGENOM" id="CLU_025908_1_3_10"/>
<protein>
    <submittedName>
        <fullName evidence="2">Ppx/GppA phosphatase</fullName>
    </submittedName>
</protein>
<dbReference type="Gene3D" id="3.30.420.150">
    <property type="entry name" value="Exopolyphosphatase. Domain 2"/>
    <property type="match status" value="1"/>
</dbReference>
<dbReference type="RefSeq" id="WP_008510603.1">
    <property type="nucleotide sequence ID" value="NZ_CM001403.1"/>
</dbReference>
<organism evidence="2 3">
    <name type="scientific">Mucilaginibacter paludis DSM 18603</name>
    <dbReference type="NCBI Taxonomy" id="714943"/>
    <lineage>
        <taxon>Bacteria</taxon>
        <taxon>Pseudomonadati</taxon>
        <taxon>Bacteroidota</taxon>
        <taxon>Sphingobacteriia</taxon>
        <taxon>Sphingobacteriales</taxon>
        <taxon>Sphingobacteriaceae</taxon>
        <taxon>Mucilaginibacter</taxon>
    </lineage>
</organism>
<sequence>MSNCIAVMDLGTNTFHLLIADVTDGTFNELARDHEAVKLGEGGINKGHIQQNAFDRGIAAMERFSSQIGQYNVKRVKAIATSALRSASNGTDFINTVKEHTGIEIEIIDGIKEATYIYHGVKAAGALSASTSLIMDIGGGSVEFIICTQDEMLWKQSFEIGAARLIERFHQVDPIPAEAIQQLHAYLDEILKDLFTAAKDIGVDKLIGSAGAFETFAEVLELEKQDDFDVKHIKTYDFDLDSFIRITDILIASSSQQRKAMKGIISLRVDMIVVASIITRYVMDKLNIKRVSMSTYSLKEGVMVVQALSLES</sequence>